<dbReference type="InterPro" id="IPR013735">
    <property type="entry name" value="TF_NusA_N"/>
</dbReference>
<keyword evidence="6 7" id="KW-0804">Transcription</keyword>
<dbReference type="InterPro" id="IPR009019">
    <property type="entry name" value="KH_sf_prok-type"/>
</dbReference>
<dbReference type="Pfam" id="PF26594">
    <property type="entry name" value="KH_NusA_2nd"/>
    <property type="match status" value="1"/>
</dbReference>
<evidence type="ECO:0000256" key="3">
    <source>
        <dbReference type="ARBA" id="ARBA00022814"/>
    </source>
</evidence>
<gene>
    <name evidence="7 10" type="primary">nusA</name>
    <name evidence="10" type="ORF">J8F10_25850</name>
</gene>
<dbReference type="SUPFAM" id="SSF50249">
    <property type="entry name" value="Nucleic acid-binding proteins"/>
    <property type="match status" value="1"/>
</dbReference>
<comment type="caution">
    <text evidence="10">The sequence shown here is derived from an EMBL/GenBank/DDBJ whole genome shotgun (WGS) entry which is preliminary data.</text>
</comment>
<dbReference type="InterPro" id="IPR030842">
    <property type="entry name" value="TF_NusA_bacterial"/>
</dbReference>
<dbReference type="HAMAP" id="MF_00945_B">
    <property type="entry name" value="NusA_B"/>
    <property type="match status" value="1"/>
</dbReference>
<evidence type="ECO:0000313" key="10">
    <source>
        <dbReference type="EMBL" id="MBP3958686.1"/>
    </source>
</evidence>
<dbReference type="Gene3D" id="2.40.50.140">
    <property type="entry name" value="Nucleic acid-binding proteins"/>
    <property type="match status" value="1"/>
</dbReference>
<feature type="compositionally biased region" description="Basic and acidic residues" evidence="8">
    <location>
        <begin position="411"/>
        <end position="422"/>
    </location>
</feature>
<dbReference type="PANTHER" id="PTHR22648">
    <property type="entry name" value="TRANSCRIPTION TERMINATION FACTOR NUSA"/>
    <property type="match status" value="1"/>
</dbReference>
<dbReference type="InterPro" id="IPR010213">
    <property type="entry name" value="TF_NusA"/>
</dbReference>
<protein>
    <recommendedName>
        <fullName evidence="7">Transcription termination/antitermination protein NusA</fullName>
    </recommendedName>
</protein>
<dbReference type="InterPro" id="IPR025249">
    <property type="entry name" value="TF_NusA_KH_1st"/>
</dbReference>
<keyword evidence="5 7" id="KW-0805">Transcription regulation</keyword>
<comment type="similarity">
    <text evidence="7">Belongs to the NusA family.</text>
</comment>
<evidence type="ECO:0000256" key="5">
    <source>
        <dbReference type="ARBA" id="ARBA00023015"/>
    </source>
</evidence>
<proteinExistence type="inferred from homology"/>
<dbReference type="SUPFAM" id="SSF47794">
    <property type="entry name" value="Rad51 N-terminal domain-like"/>
    <property type="match status" value="1"/>
</dbReference>
<dbReference type="PROSITE" id="PS50084">
    <property type="entry name" value="KH_TYPE_1"/>
    <property type="match status" value="1"/>
</dbReference>
<dbReference type="Pfam" id="PF00575">
    <property type="entry name" value="S1"/>
    <property type="match status" value="1"/>
</dbReference>
<evidence type="ECO:0000256" key="1">
    <source>
        <dbReference type="ARBA" id="ARBA00022472"/>
    </source>
</evidence>
<dbReference type="Gene3D" id="3.30.300.20">
    <property type="match status" value="2"/>
</dbReference>
<evidence type="ECO:0000256" key="2">
    <source>
        <dbReference type="ARBA" id="ARBA00022490"/>
    </source>
</evidence>
<dbReference type="CDD" id="cd04455">
    <property type="entry name" value="S1_NusA"/>
    <property type="match status" value="1"/>
</dbReference>
<comment type="subunit">
    <text evidence="7">Monomer. Binds directly to the core enzyme of the DNA-dependent RNA polymerase and to nascent RNA.</text>
</comment>
<dbReference type="PANTHER" id="PTHR22648:SF0">
    <property type="entry name" value="TRANSCRIPTION TERMINATION_ANTITERMINATION PROTEIN NUSA"/>
    <property type="match status" value="1"/>
</dbReference>
<evidence type="ECO:0000256" key="6">
    <source>
        <dbReference type="ARBA" id="ARBA00023163"/>
    </source>
</evidence>
<dbReference type="InterPro" id="IPR058582">
    <property type="entry name" value="KH_NusA_2nd"/>
</dbReference>
<name>A0ABS5BY77_9BACT</name>
<evidence type="ECO:0000256" key="7">
    <source>
        <dbReference type="HAMAP-Rule" id="MF_00945"/>
    </source>
</evidence>
<evidence type="ECO:0000256" key="8">
    <source>
        <dbReference type="SAM" id="MobiDB-lite"/>
    </source>
</evidence>
<dbReference type="SUPFAM" id="SSF69705">
    <property type="entry name" value="Transcription factor NusA, N-terminal domain"/>
    <property type="match status" value="1"/>
</dbReference>
<keyword evidence="11" id="KW-1185">Reference proteome</keyword>
<keyword evidence="1 7" id="KW-0806">Transcription termination</keyword>
<dbReference type="NCBIfam" id="TIGR01953">
    <property type="entry name" value="NusA"/>
    <property type="match status" value="1"/>
</dbReference>
<dbReference type="RefSeq" id="WP_210658897.1">
    <property type="nucleotide sequence ID" value="NZ_JAGKQQ010000001.1"/>
</dbReference>
<comment type="subcellular location">
    <subcellularLocation>
        <location evidence="7">Cytoplasm</location>
    </subcellularLocation>
</comment>
<evidence type="ECO:0000313" key="11">
    <source>
        <dbReference type="Proteomes" id="UP000676565"/>
    </source>
</evidence>
<feature type="region of interest" description="Disordered" evidence="8">
    <location>
        <begin position="394"/>
        <end position="496"/>
    </location>
</feature>
<dbReference type="InterPro" id="IPR010995">
    <property type="entry name" value="DNA_repair_Rad51/TF_NusA_a-hlx"/>
</dbReference>
<organism evidence="10 11">
    <name type="scientific">Gemmata palustris</name>
    <dbReference type="NCBI Taxonomy" id="2822762"/>
    <lineage>
        <taxon>Bacteria</taxon>
        <taxon>Pseudomonadati</taxon>
        <taxon>Planctomycetota</taxon>
        <taxon>Planctomycetia</taxon>
        <taxon>Gemmatales</taxon>
        <taxon>Gemmataceae</taxon>
        <taxon>Gemmata</taxon>
    </lineage>
</organism>
<comment type="function">
    <text evidence="7">Participates in both transcription termination and antitermination.</text>
</comment>
<reference evidence="10 11" key="1">
    <citation type="submission" date="2021-04" db="EMBL/GenBank/DDBJ databases">
        <authorList>
            <person name="Ivanova A."/>
        </authorList>
    </citation>
    <scope>NUCLEOTIDE SEQUENCE [LARGE SCALE GENOMIC DNA]</scope>
    <source>
        <strain evidence="10 11">G18</strain>
    </source>
</reference>
<dbReference type="InterPro" id="IPR036555">
    <property type="entry name" value="NusA_N_sf"/>
</dbReference>
<dbReference type="SUPFAM" id="SSF54814">
    <property type="entry name" value="Prokaryotic type KH domain (KH-domain type II)"/>
    <property type="match status" value="2"/>
</dbReference>
<evidence type="ECO:0000259" key="9">
    <source>
        <dbReference type="PROSITE" id="PS50126"/>
    </source>
</evidence>
<dbReference type="Gene3D" id="3.30.1480.10">
    <property type="entry name" value="NusA, N-terminal domain"/>
    <property type="match status" value="1"/>
</dbReference>
<dbReference type="InterPro" id="IPR012340">
    <property type="entry name" value="NA-bd_OB-fold"/>
</dbReference>
<dbReference type="CDD" id="cd22529">
    <property type="entry name" value="KH-II_NusA_rpt2"/>
    <property type="match status" value="1"/>
</dbReference>
<dbReference type="InterPro" id="IPR015946">
    <property type="entry name" value="KH_dom-like_a/b"/>
</dbReference>
<dbReference type="CDD" id="cd02134">
    <property type="entry name" value="KH-II_NusA_rpt1"/>
    <property type="match status" value="1"/>
</dbReference>
<evidence type="ECO:0000256" key="4">
    <source>
        <dbReference type="ARBA" id="ARBA00022884"/>
    </source>
</evidence>
<dbReference type="InterPro" id="IPR003029">
    <property type="entry name" value="S1_domain"/>
</dbReference>
<keyword evidence="2 7" id="KW-0963">Cytoplasm</keyword>
<dbReference type="Pfam" id="PF13184">
    <property type="entry name" value="KH_NusA_1st"/>
    <property type="match status" value="1"/>
</dbReference>
<dbReference type="Pfam" id="PF08529">
    <property type="entry name" value="NusA_N"/>
    <property type="match status" value="2"/>
</dbReference>
<feature type="domain" description="S1 motif" evidence="9">
    <location>
        <begin position="115"/>
        <end position="179"/>
    </location>
</feature>
<keyword evidence="3 7" id="KW-0889">Transcription antitermination</keyword>
<keyword evidence="4 7" id="KW-0694">RNA-binding</keyword>
<accession>A0ABS5BY77</accession>
<dbReference type="EMBL" id="JAGKQQ010000001">
    <property type="protein sequence ID" value="MBP3958686.1"/>
    <property type="molecule type" value="Genomic_DNA"/>
</dbReference>
<dbReference type="SMART" id="SM00316">
    <property type="entry name" value="S1"/>
    <property type="match status" value="1"/>
</dbReference>
<dbReference type="Proteomes" id="UP000676565">
    <property type="component" value="Unassembled WGS sequence"/>
</dbReference>
<sequence>MAIKKEKEKVEDTGAKILELVDKLHEERKIAKDVIFKGIASAIQVAAERHFQVEEGVFVSIDEATGHIVAKYGDQELDPITLGRIAAQSAKQMIIQKIREAESDTVFNEFTGKKYELLVGTVTRVDAGTAIVSLGKSEALLPRSEQIPGETHHVGERVKAIIMEVRKQGNRVKIVLSRAHPEFVKALFEEEIPEIDERIIDIRAVAREAGYRSKVAVTSIDMKVDAVGACVGVRGSRIKNVIEELNGERIDIVRWNDALQVLIPNALQPAQISDVFTYPRLGRAIVLVTDDQLSLAIGRRGQNVRLASKLVGWDIEIMTHDELAESLERAERWFGQLPNASLELTNVLIEEGFLSYNDITMIDAAGLAEFSGLPEDQADEVVMYAEEYADVMEQSVEEERRQAEQAAAEQARADAEQARADAEAQSAETAEGAEGVAALEAGEVSGVSEVGEGAAGSEIGETSELSEPEEPTIVSNSSEETGTPAPAPSDADKPAE</sequence>
<dbReference type="PROSITE" id="PS50126">
    <property type="entry name" value="S1"/>
    <property type="match status" value="1"/>
</dbReference>
<feature type="compositionally biased region" description="Low complexity" evidence="8">
    <location>
        <begin position="423"/>
        <end position="463"/>
    </location>
</feature>